<comment type="caution">
    <text evidence="1">The sequence shown here is derived from an EMBL/GenBank/DDBJ whole genome shotgun (WGS) entry which is preliminary data.</text>
</comment>
<evidence type="ECO:0000313" key="1">
    <source>
        <dbReference type="EMBL" id="GAH31251.1"/>
    </source>
</evidence>
<gene>
    <name evidence="1" type="ORF">S03H2_03939</name>
</gene>
<feature type="non-terminal residue" evidence="1">
    <location>
        <position position="33"/>
    </location>
</feature>
<dbReference type="EMBL" id="BARU01001510">
    <property type="protein sequence ID" value="GAH31251.1"/>
    <property type="molecule type" value="Genomic_DNA"/>
</dbReference>
<name>X1ED75_9ZZZZ</name>
<organism evidence="1">
    <name type="scientific">marine sediment metagenome</name>
    <dbReference type="NCBI Taxonomy" id="412755"/>
    <lineage>
        <taxon>unclassified sequences</taxon>
        <taxon>metagenomes</taxon>
        <taxon>ecological metagenomes</taxon>
    </lineage>
</organism>
<dbReference type="AlphaFoldDB" id="X1ED75"/>
<proteinExistence type="predicted"/>
<protein>
    <submittedName>
        <fullName evidence="1">Uncharacterized protein</fullName>
    </submittedName>
</protein>
<accession>X1ED75</accession>
<reference evidence="1" key="1">
    <citation type="journal article" date="2014" name="Front. Microbiol.">
        <title>High frequency of phylogenetically diverse reductive dehalogenase-homologous genes in deep subseafloor sedimentary metagenomes.</title>
        <authorList>
            <person name="Kawai M."/>
            <person name="Futagami T."/>
            <person name="Toyoda A."/>
            <person name="Takaki Y."/>
            <person name="Nishi S."/>
            <person name="Hori S."/>
            <person name="Arai W."/>
            <person name="Tsubouchi T."/>
            <person name="Morono Y."/>
            <person name="Uchiyama I."/>
            <person name="Ito T."/>
            <person name="Fujiyama A."/>
            <person name="Inagaki F."/>
            <person name="Takami H."/>
        </authorList>
    </citation>
    <scope>NUCLEOTIDE SEQUENCE</scope>
    <source>
        <strain evidence="1">Expedition CK06-06</strain>
    </source>
</reference>
<sequence>MEIKVLKDILGANEQIAEINRQLLDSNNVFAVN</sequence>